<feature type="domain" description="RING-CH-type" evidence="5">
    <location>
        <begin position="51"/>
        <end position="142"/>
    </location>
</feature>
<dbReference type="SUPFAM" id="SSF57850">
    <property type="entry name" value="RING/U-box"/>
    <property type="match status" value="1"/>
</dbReference>
<dbReference type="GO" id="GO:0004842">
    <property type="term" value="F:ubiquitin-protein transferase activity"/>
    <property type="evidence" value="ECO:0007669"/>
    <property type="project" value="TreeGrafter"/>
</dbReference>
<evidence type="ECO:0000256" key="3">
    <source>
        <dbReference type="ARBA" id="ARBA00022833"/>
    </source>
</evidence>
<dbReference type="InterPro" id="IPR033275">
    <property type="entry name" value="MARCH-like"/>
</dbReference>
<dbReference type="PANTHER" id="PTHR23012:SF174">
    <property type="entry name" value="OS01G0121200 PROTEIN"/>
    <property type="match status" value="1"/>
</dbReference>
<sequence>MGDHFVLLVDRLLTESTLEAAIEGMKHGSSIPLPALEADYSPTKKIIGDGVFTGETVECRICGDEDEDIHMEVPCSCCGSLKLLIYLKILISSMRHFESWFSTLVSTIVGTLQFAHRKCVQKWCNEKGDTTCEICLQVCLSDNLSVFLILIVTSFQQFKPGYTAPPKLFLYGTRPMHFRGNWEVSSQNIHNQQYFTMTQTDHVFSRPNYGGTALSDRNITYCRIAATMVMIILILWHFISFITNGVEECSVLLFTLLLLRVVGVVLPLYVTLRAVSIFYQRKQQAMHISVG</sequence>
<dbReference type="EMBL" id="JACMSC010000022">
    <property type="protein sequence ID" value="KAG6469061.1"/>
    <property type="molecule type" value="Genomic_DNA"/>
</dbReference>
<dbReference type="Pfam" id="PF12428">
    <property type="entry name" value="DUF3675"/>
    <property type="match status" value="1"/>
</dbReference>
<name>A0A8J5C1L7_ZINOF</name>
<keyword evidence="2" id="KW-0863">Zinc-finger</keyword>
<keyword evidence="7" id="KW-1185">Reference proteome</keyword>
<dbReference type="GO" id="GO:0016567">
    <property type="term" value="P:protein ubiquitination"/>
    <property type="evidence" value="ECO:0007669"/>
    <property type="project" value="TreeGrafter"/>
</dbReference>
<accession>A0A8J5C1L7</accession>
<keyword evidence="3" id="KW-0862">Zinc</keyword>
<gene>
    <name evidence="6" type="ORF">ZIOFF_073759</name>
</gene>
<evidence type="ECO:0000259" key="5">
    <source>
        <dbReference type="PROSITE" id="PS51292"/>
    </source>
</evidence>
<dbReference type="PROSITE" id="PS51292">
    <property type="entry name" value="ZF_RING_CH"/>
    <property type="match status" value="1"/>
</dbReference>
<dbReference type="AlphaFoldDB" id="A0A8J5C1L7"/>
<evidence type="ECO:0000313" key="6">
    <source>
        <dbReference type="EMBL" id="KAG6469061.1"/>
    </source>
</evidence>
<dbReference type="Gene3D" id="3.30.40.10">
    <property type="entry name" value="Zinc/RING finger domain, C3HC4 (zinc finger)"/>
    <property type="match status" value="1"/>
</dbReference>
<dbReference type="GO" id="GO:0016020">
    <property type="term" value="C:membrane"/>
    <property type="evidence" value="ECO:0007669"/>
    <property type="project" value="TreeGrafter"/>
</dbReference>
<evidence type="ECO:0000313" key="7">
    <source>
        <dbReference type="Proteomes" id="UP000734854"/>
    </source>
</evidence>
<dbReference type="InterPro" id="IPR022143">
    <property type="entry name" value="DUF3675"/>
</dbReference>
<keyword evidence="4" id="KW-1133">Transmembrane helix</keyword>
<evidence type="ECO:0000256" key="2">
    <source>
        <dbReference type="ARBA" id="ARBA00022771"/>
    </source>
</evidence>
<dbReference type="GO" id="GO:0008270">
    <property type="term" value="F:zinc ion binding"/>
    <property type="evidence" value="ECO:0007669"/>
    <property type="project" value="UniProtKB-KW"/>
</dbReference>
<dbReference type="PANTHER" id="PTHR23012">
    <property type="entry name" value="RING/FYVE/PHD ZINC FINGER DOMAIN-CONTAINING"/>
    <property type="match status" value="1"/>
</dbReference>
<feature type="transmembrane region" description="Helical" evidence="4">
    <location>
        <begin position="221"/>
        <end position="239"/>
    </location>
</feature>
<protein>
    <recommendedName>
        <fullName evidence="5">RING-CH-type domain-containing protein</fullName>
    </recommendedName>
</protein>
<reference evidence="6 7" key="1">
    <citation type="submission" date="2020-08" db="EMBL/GenBank/DDBJ databases">
        <title>Plant Genome Project.</title>
        <authorList>
            <person name="Zhang R.-G."/>
        </authorList>
    </citation>
    <scope>NUCLEOTIDE SEQUENCE [LARGE SCALE GENOMIC DNA]</scope>
    <source>
        <tissue evidence="6">Rhizome</tissue>
    </source>
</reference>
<dbReference type="Proteomes" id="UP000734854">
    <property type="component" value="Unassembled WGS sequence"/>
</dbReference>
<dbReference type="InterPro" id="IPR013083">
    <property type="entry name" value="Znf_RING/FYVE/PHD"/>
</dbReference>
<dbReference type="Pfam" id="PF12906">
    <property type="entry name" value="RINGv"/>
    <property type="match status" value="1"/>
</dbReference>
<dbReference type="SMART" id="SM00744">
    <property type="entry name" value="RINGv"/>
    <property type="match status" value="1"/>
</dbReference>
<feature type="transmembrane region" description="Helical" evidence="4">
    <location>
        <begin position="251"/>
        <end position="272"/>
    </location>
</feature>
<evidence type="ECO:0000256" key="1">
    <source>
        <dbReference type="ARBA" id="ARBA00022723"/>
    </source>
</evidence>
<dbReference type="InterPro" id="IPR011016">
    <property type="entry name" value="Znf_RING-CH"/>
</dbReference>
<organism evidence="6 7">
    <name type="scientific">Zingiber officinale</name>
    <name type="common">Ginger</name>
    <name type="synonym">Amomum zingiber</name>
    <dbReference type="NCBI Taxonomy" id="94328"/>
    <lineage>
        <taxon>Eukaryota</taxon>
        <taxon>Viridiplantae</taxon>
        <taxon>Streptophyta</taxon>
        <taxon>Embryophyta</taxon>
        <taxon>Tracheophyta</taxon>
        <taxon>Spermatophyta</taxon>
        <taxon>Magnoliopsida</taxon>
        <taxon>Liliopsida</taxon>
        <taxon>Zingiberales</taxon>
        <taxon>Zingiberaceae</taxon>
        <taxon>Zingiber</taxon>
    </lineage>
</organism>
<evidence type="ECO:0000256" key="4">
    <source>
        <dbReference type="SAM" id="Phobius"/>
    </source>
</evidence>
<comment type="caution">
    <text evidence="6">The sequence shown here is derived from an EMBL/GenBank/DDBJ whole genome shotgun (WGS) entry which is preliminary data.</text>
</comment>
<keyword evidence="4" id="KW-0472">Membrane</keyword>
<proteinExistence type="predicted"/>
<keyword evidence="4" id="KW-0812">Transmembrane</keyword>
<keyword evidence="1" id="KW-0479">Metal-binding</keyword>